<reference evidence="1" key="1">
    <citation type="submission" date="2022-04" db="EMBL/GenBank/DDBJ databases">
        <title>Chromosome-scale genome assembly of Holotrichia oblita Faldermann.</title>
        <authorList>
            <person name="Rongchong L."/>
        </authorList>
    </citation>
    <scope>NUCLEOTIDE SEQUENCE</scope>
    <source>
        <strain evidence="1">81SQS9</strain>
    </source>
</reference>
<sequence length="447" mass="52855">MSMTIPGKTVRLVNHRFRTVAQFLLNTNFRQLLKRLEDIKAMIVDSIHHTHDDMETRCMCKMLGTLELLMFYHSIIKSTLWRYLYFQKPVSNLCMYAGSILDLYNTVLKQFVTEPHIIYSPGILRDYALSKEVKEICSSSKAFALYFDRISEMPINANPLCSGCKILDILDSATDVNRTVISQKLIGNTLTLKVGLTYSIYGNIEFLFRKLELDYSNYSRIRYIRKTSIYIRKFISVIISLYPENLYNLPKYSRQLKYYFTNSWFVSFDIPEDKSKLWNEEQRVMYMRLRRIVISHSEMTMEYNQYKRETMIRTKPMSRIRKPINSVYTGYGEVGEKFFYYGVMNQGAYLNKFDVDDTEQENGDDLFDIPFLGLDISVELKCPIQLAPCSVIESYEKHDQNLRDNIILSPRKRVRGFFELKVDFECLAAEYPRLPTNYCYYLRHQRS</sequence>
<organism evidence="1 2">
    <name type="scientific">Holotrichia oblita</name>
    <name type="common">Chafer beetle</name>
    <dbReference type="NCBI Taxonomy" id="644536"/>
    <lineage>
        <taxon>Eukaryota</taxon>
        <taxon>Metazoa</taxon>
        <taxon>Ecdysozoa</taxon>
        <taxon>Arthropoda</taxon>
        <taxon>Hexapoda</taxon>
        <taxon>Insecta</taxon>
        <taxon>Pterygota</taxon>
        <taxon>Neoptera</taxon>
        <taxon>Endopterygota</taxon>
        <taxon>Coleoptera</taxon>
        <taxon>Polyphaga</taxon>
        <taxon>Scarabaeiformia</taxon>
        <taxon>Scarabaeidae</taxon>
        <taxon>Melolonthinae</taxon>
        <taxon>Holotrichia</taxon>
    </lineage>
</organism>
<dbReference type="Proteomes" id="UP001056778">
    <property type="component" value="Chromosome 8"/>
</dbReference>
<keyword evidence="2" id="KW-1185">Reference proteome</keyword>
<keyword evidence="1" id="KW-0808">Transferase</keyword>
<dbReference type="EMBL" id="CM043022">
    <property type="protein sequence ID" value="KAI4457109.1"/>
    <property type="molecule type" value="Genomic_DNA"/>
</dbReference>
<comment type="caution">
    <text evidence="1">The sequence shown here is derived from an EMBL/GenBank/DDBJ whole genome shotgun (WGS) entry which is preliminary data.</text>
</comment>
<accession>A0ACB9SP51</accession>
<proteinExistence type="predicted"/>
<name>A0ACB9SP51_HOLOL</name>
<evidence type="ECO:0000313" key="1">
    <source>
        <dbReference type="EMBL" id="KAI4457109.1"/>
    </source>
</evidence>
<protein>
    <submittedName>
        <fullName evidence="1">Casein kinase-related</fullName>
    </submittedName>
</protein>
<keyword evidence="1" id="KW-0418">Kinase</keyword>
<evidence type="ECO:0000313" key="2">
    <source>
        <dbReference type="Proteomes" id="UP001056778"/>
    </source>
</evidence>
<gene>
    <name evidence="1" type="ORF">MML48_8g00019988</name>
</gene>